<sequence length="308" mass="34336">MLLSNITSVVARIMEQFKRVGITGRKGRVQAVSVLEQLIRFLQSQGVHLILDKAIQDLLPDCKAEYCTRRMMGECCDLVIVVGGDGSFLGAGRDLCVSDVPVIGVNQGRLGFLTDIFPDDLEIILQEVLEGKYLVENRFLLQTSVRRKGKVIGEGSALNDVVLHPGRSTRIIEFELYIDGQFVYRQRSDGLVIATPTGSTAYALSGGGPIMHPKLDAFVLVPMFPHMLTNRPLVVDGESELKLVILQQHNKIDPQISCDGQTHVATLPGDEICIRKKSDRLKMLHPLNHNFYEACRSKLRWNYQGSHQ</sequence>
<evidence type="ECO:0000313" key="5">
    <source>
        <dbReference type="EMBL" id="PJE78370.1"/>
    </source>
</evidence>
<dbReference type="GO" id="GO:0003951">
    <property type="term" value="F:NAD+ kinase activity"/>
    <property type="evidence" value="ECO:0007669"/>
    <property type="project" value="UniProtKB-EC"/>
</dbReference>
<accession>A0A2H9T568</accession>
<dbReference type="AlphaFoldDB" id="A0A2H9T568"/>
<dbReference type="EC" id="2.7.1.23" evidence="5"/>
<name>A0A2H9T568_9ZZZZ</name>
<evidence type="ECO:0000256" key="3">
    <source>
        <dbReference type="ARBA" id="ARBA00022857"/>
    </source>
</evidence>
<evidence type="ECO:0000256" key="4">
    <source>
        <dbReference type="ARBA" id="ARBA00023027"/>
    </source>
</evidence>
<dbReference type="EMBL" id="NSIT01000194">
    <property type="protein sequence ID" value="PJE78370.1"/>
    <property type="molecule type" value="Genomic_DNA"/>
</dbReference>
<protein>
    <submittedName>
        <fullName evidence="5">NAD kinase</fullName>
        <ecNumber evidence="5">2.7.1.23</ecNumber>
    </submittedName>
</protein>
<dbReference type="InterPro" id="IPR002504">
    <property type="entry name" value="NADK"/>
</dbReference>
<keyword evidence="3" id="KW-0521">NADP</keyword>
<proteinExistence type="inferred from homology"/>
<reference evidence="5" key="1">
    <citation type="journal article" date="2017" name="Appl. Environ. Microbiol.">
        <title>Molecular characterization of an Endozoicomonas-like organism causing infection in king scallop Pecten maximus L.</title>
        <authorList>
            <person name="Cano I."/>
            <person name="van Aerle R."/>
            <person name="Ross S."/>
            <person name="Verner-Jeffreys D.W."/>
            <person name="Paley R.K."/>
            <person name="Rimmer G."/>
            <person name="Ryder D."/>
            <person name="Hooper P."/>
            <person name="Stone D."/>
            <person name="Feist S.W."/>
        </authorList>
    </citation>
    <scope>NUCLEOTIDE SEQUENCE</scope>
</reference>
<dbReference type="GO" id="GO:0006741">
    <property type="term" value="P:NADP+ biosynthetic process"/>
    <property type="evidence" value="ECO:0007669"/>
    <property type="project" value="InterPro"/>
</dbReference>
<dbReference type="SUPFAM" id="SSF111331">
    <property type="entry name" value="NAD kinase/diacylglycerol kinase-like"/>
    <property type="match status" value="1"/>
</dbReference>
<evidence type="ECO:0000256" key="1">
    <source>
        <dbReference type="ARBA" id="ARBA00022679"/>
    </source>
</evidence>
<keyword evidence="1 5" id="KW-0808">Transferase</keyword>
<gene>
    <name evidence="5" type="primary">nadK</name>
    <name evidence="5" type="ORF">CI610_02697</name>
</gene>
<dbReference type="InterPro" id="IPR016064">
    <property type="entry name" value="NAD/diacylglycerol_kinase_sf"/>
</dbReference>
<dbReference type="Gene3D" id="3.40.50.10330">
    <property type="entry name" value="Probable inorganic polyphosphate/atp-NAD kinase, domain 1"/>
    <property type="match status" value="1"/>
</dbReference>
<dbReference type="InterPro" id="IPR017438">
    <property type="entry name" value="ATP-NAD_kinase_N"/>
</dbReference>
<dbReference type="Pfam" id="PF01513">
    <property type="entry name" value="NAD_kinase"/>
    <property type="match status" value="1"/>
</dbReference>
<evidence type="ECO:0000256" key="2">
    <source>
        <dbReference type="ARBA" id="ARBA00022777"/>
    </source>
</evidence>
<dbReference type="NCBIfam" id="NF002306">
    <property type="entry name" value="PRK01231.1"/>
    <property type="match status" value="1"/>
</dbReference>
<organism evidence="5">
    <name type="scientific">invertebrate metagenome</name>
    <dbReference type="NCBI Taxonomy" id="1711999"/>
    <lineage>
        <taxon>unclassified sequences</taxon>
        <taxon>metagenomes</taxon>
        <taxon>organismal metagenomes</taxon>
    </lineage>
</organism>
<dbReference type="PANTHER" id="PTHR20275:SF0">
    <property type="entry name" value="NAD KINASE"/>
    <property type="match status" value="1"/>
</dbReference>
<keyword evidence="2 5" id="KW-0418">Kinase</keyword>
<dbReference type="InterPro" id="IPR017437">
    <property type="entry name" value="ATP-NAD_kinase_PpnK-typ_C"/>
</dbReference>
<dbReference type="Gene3D" id="2.60.200.30">
    <property type="entry name" value="Probable inorganic polyphosphate/atp-NAD kinase, domain 2"/>
    <property type="match status" value="1"/>
</dbReference>
<dbReference type="Pfam" id="PF20143">
    <property type="entry name" value="NAD_kinase_C"/>
    <property type="match status" value="1"/>
</dbReference>
<dbReference type="GO" id="GO:0019674">
    <property type="term" value="P:NAD+ metabolic process"/>
    <property type="evidence" value="ECO:0007669"/>
    <property type="project" value="InterPro"/>
</dbReference>
<keyword evidence="4" id="KW-0520">NAD</keyword>
<dbReference type="HAMAP" id="MF_00361">
    <property type="entry name" value="NAD_kinase"/>
    <property type="match status" value="1"/>
</dbReference>
<comment type="caution">
    <text evidence="5">The sequence shown here is derived from an EMBL/GenBank/DDBJ whole genome shotgun (WGS) entry which is preliminary data.</text>
</comment>
<dbReference type="PANTHER" id="PTHR20275">
    <property type="entry name" value="NAD KINASE"/>
    <property type="match status" value="1"/>
</dbReference>